<proteinExistence type="evidence at transcript level"/>
<evidence type="ECO:0000256" key="4">
    <source>
        <dbReference type="ARBA" id="ARBA00023180"/>
    </source>
</evidence>
<dbReference type="InterPro" id="IPR049625">
    <property type="entry name" value="Glyco_transf_61_cat"/>
</dbReference>
<dbReference type="GO" id="GO:0000139">
    <property type="term" value="C:Golgi membrane"/>
    <property type="evidence" value="ECO:0007669"/>
    <property type="project" value="UniProtKB-SubCell"/>
</dbReference>
<feature type="domain" description="Glycosyltransferase 61 catalytic" evidence="5">
    <location>
        <begin position="260"/>
        <end position="394"/>
    </location>
</feature>
<protein>
    <submittedName>
        <fullName evidence="6">Xylan 2-O-xylosyltransferase 1</fullName>
    </submittedName>
</protein>
<sequence length="499" mass="56898">MKKPVSSKRFLLAATIVAIGFVIFFGQQSALPSHFEYINAKATKPDVQPLAVLGTVEEPQEIQNSSMNHKHSTANPIDSFPAGNKSVVHMVTSERIKIPGAYKYGEGIVCDRSHSRTDICFAFGHVQMNATSSLFMLNAYNENNSGIEEKIRPYTRKWENDVMNLVNEVTLKSKLVQNNSVLNCDVKHEVPAIVFSTGGYTGNVYHEFNDGIIPLYITLQHLKREVVLVNVDCRNWWLTKYDEVLNQLTKYRVINFENETMIHCFPEVTVGVFIHDEMTIDPSLMPNNETILDFRALLDKAYRPGYRLPEKNPSGTKRPALVILVRDGSRVILNLQQLVKLAKQLGFNVTLWKPLPTTELKATYRLLNSSHVLMGVHGAALTHFLFMRPSTVFIQIIPLGTDWASRNYYGDPAQKMGLQYIGYKIGINESTLSDQYRENDTVLMNPTEIVRQGWSATKQIYLESQDVRIDLHRFKDTLMDAKRRAIRFIRQQYRKGHNG</sequence>
<evidence type="ECO:0000259" key="5">
    <source>
        <dbReference type="Pfam" id="PF04577"/>
    </source>
</evidence>
<evidence type="ECO:0000256" key="2">
    <source>
        <dbReference type="ARBA" id="ARBA00022676"/>
    </source>
</evidence>
<dbReference type="Pfam" id="PF04577">
    <property type="entry name" value="Glyco_transf_61"/>
    <property type="match status" value="1"/>
</dbReference>
<dbReference type="AlphaFoldDB" id="A0A977WKH5"/>
<dbReference type="InterPro" id="IPR007657">
    <property type="entry name" value="Glycosyltransferase_61"/>
</dbReference>
<dbReference type="EMBL" id="OP298009">
    <property type="protein sequence ID" value="UXL82354.1"/>
    <property type="molecule type" value="mRNA"/>
</dbReference>
<reference evidence="6" key="1">
    <citation type="journal article" date="2022" name="Planta">
        <title>Independent recruitment of glycosyltransferase family 61 members for xylan substitutions in conifers.</title>
        <authorList>
            <person name="Zhong R."/>
            <person name="Phillips D.R."/>
            <person name="Ye Z.H."/>
        </authorList>
    </citation>
    <scope>NUCLEOTIDE SEQUENCE</scope>
</reference>
<evidence type="ECO:0000256" key="1">
    <source>
        <dbReference type="ARBA" id="ARBA00004323"/>
    </source>
</evidence>
<dbReference type="PANTHER" id="PTHR20961:SF124">
    <property type="entry name" value="GLYCOSYLTRANSFERASE"/>
    <property type="match status" value="1"/>
</dbReference>
<organism evidence="6">
    <name type="scientific">Pinus taeda</name>
    <name type="common">Loblolly pine</name>
    <dbReference type="NCBI Taxonomy" id="3352"/>
    <lineage>
        <taxon>Eukaryota</taxon>
        <taxon>Viridiplantae</taxon>
        <taxon>Streptophyta</taxon>
        <taxon>Embryophyta</taxon>
        <taxon>Tracheophyta</taxon>
        <taxon>Spermatophyta</taxon>
        <taxon>Pinopsida</taxon>
        <taxon>Pinidae</taxon>
        <taxon>Conifers I</taxon>
        <taxon>Pinales</taxon>
        <taxon>Pinaceae</taxon>
        <taxon>Pinus</taxon>
        <taxon>Pinus subgen. Pinus</taxon>
    </lineage>
</organism>
<name>A0A977WKH5_PINTA</name>
<gene>
    <name evidence="6" type="primary">XYXT1</name>
</gene>
<keyword evidence="4" id="KW-0325">Glycoprotein</keyword>
<dbReference type="OMA" id="DCRNWWL"/>
<keyword evidence="2" id="KW-0328">Glycosyltransferase</keyword>
<keyword evidence="3" id="KW-0808">Transferase</keyword>
<evidence type="ECO:0000256" key="3">
    <source>
        <dbReference type="ARBA" id="ARBA00022679"/>
    </source>
</evidence>
<comment type="subcellular location">
    <subcellularLocation>
        <location evidence="1">Golgi apparatus membrane</location>
        <topology evidence="1">Single-pass type II membrane protein</topology>
    </subcellularLocation>
</comment>
<accession>A0A977WKH5</accession>
<dbReference type="PANTHER" id="PTHR20961">
    <property type="entry name" value="GLYCOSYLTRANSFERASE"/>
    <property type="match status" value="1"/>
</dbReference>
<evidence type="ECO:0000313" key="6">
    <source>
        <dbReference type="EMBL" id="UXL82354.1"/>
    </source>
</evidence>
<dbReference type="GO" id="GO:0016763">
    <property type="term" value="F:pentosyltransferase activity"/>
    <property type="evidence" value="ECO:0007669"/>
    <property type="project" value="UniProtKB-ARBA"/>
</dbReference>
<reference evidence="6" key="2">
    <citation type="submission" date="2022-08" db="EMBL/GenBank/DDBJ databases">
        <authorList>
            <person name="Zhong R."/>
            <person name="Phillips D.R."/>
            <person name="Ye Z.-H."/>
        </authorList>
    </citation>
    <scope>NUCLEOTIDE SEQUENCE</scope>
</reference>